<dbReference type="SUPFAM" id="SSF55729">
    <property type="entry name" value="Acyl-CoA N-acyltransferases (Nat)"/>
    <property type="match status" value="1"/>
</dbReference>
<dbReference type="AlphaFoldDB" id="A0A7E5WC19"/>
<evidence type="ECO:0000313" key="2">
    <source>
        <dbReference type="Proteomes" id="UP000322000"/>
    </source>
</evidence>
<dbReference type="InterPro" id="IPR000182">
    <property type="entry name" value="GNAT_dom"/>
</dbReference>
<feature type="domain" description="N-acetyltransferase" evidence="1">
    <location>
        <begin position="96"/>
        <end position="208"/>
    </location>
</feature>
<dbReference type="OrthoDB" id="410198at2759"/>
<gene>
    <name evidence="3" type="primary">LOC113501296</name>
</gene>
<sequence length="279" mass="32384">MFLQTLTKLSLPILTRNLTLQLRKCHSVFGIMDLIQQEKVLKRVPENFTMSQVTSENHDLALHIIKRYFLSEHVLVRARNMDISNDCALDEYLVGLLKQGNSIFAKDEDGKVAGLCVSFASSPVDPRNLRNYAFYRQDPNTKDFLYFTAKLQETPNLWEVYKQQKVYEIKMITVVPEYRRQGLAVHMAEKSKALAHDQGYNVIRMDCINPFDYKIAERCMLQCIVKFPLHKVRGANAPFIKRSSEYNRCVRVYVDARAQPDVDQKSVKSRQQDLESLIE</sequence>
<dbReference type="RefSeq" id="XP_026738204.1">
    <property type="nucleotide sequence ID" value="XM_026882403.1"/>
</dbReference>
<dbReference type="InParanoid" id="A0A7E5WC19"/>
<name>A0A7E5WC19_TRINI</name>
<reference evidence="3" key="1">
    <citation type="submission" date="2025-08" db="UniProtKB">
        <authorList>
            <consortium name="RefSeq"/>
        </authorList>
    </citation>
    <scope>IDENTIFICATION</scope>
</reference>
<dbReference type="InterPro" id="IPR016181">
    <property type="entry name" value="Acyl_CoA_acyltransferase"/>
</dbReference>
<dbReference type="Pfam" id="PF00583">
    <property type="entry name" value="Acetyltransf_1"/>
    <property type="match status" value="1"/>
</dbReference>
<accession>A0A7E5WC19</accession>
<dbReference type="CDD" id="cd04301">
    <property type="entry name" value="NAT_SF"/>
    <property type="match status" value="1"/>
</dbReference>
<protein>
    <submittedName>
        <fullName evidence="3">Uncharacterized protein LOC113501296 isoform X1</fullName>
    </submittedName>
</protein>
<dbReference type="PANTHER" id="PTHR20905">
    <property type="entry name" value="N-ACETYLTRANSFERASE-RELATED"/>
    <property type="match status" value="1"/>
</dbReference>
<dbReference type="Gene3D" id="3.40.630.30">
    <property type="match status" value="1"/>
</dbReference>
<keyword evidence="2" id="KW-1185">Reference proteome</keyword>
<dbReference type="Proteomes" id="UP000322000">
    <property type="component" value="Chromosome 15"/>
</dbReference>
<evidence type="ECO:0000259" key="1">
    <source>
        <dbReference type="Pfam" id="PF00583"/>
    </source>
</evidence>
<organism evidence="2 3">
    <name type="scientific">Trichoplusia ni</name>
    <name type="common">Cabbage looper</name>
    <dbReference type="NCBI Taxonomy" id="7111"/>
    <lineage>
        <taxon>Eukaryota</taxon>
        <taxon>Metazoa</taxon>
        <taxon>Ecdysozoa</taxon>
        <taxon>Arthropoda</taxon>
        <taxon>Hexapoda</taxon>
        <taxon>Insecta</taxon>
        <taxon>Pterygota</taxon>
        <taxon>Neoptera</taxon>
        <taxon>Endopterygota</taxon>
        <taxon>Lepidoptera</taxon>
        <taxon>Glossata</taxon>
        <taxon>Ditrysia</taxon>
        <taxon>Noctuoidea</taxon>
        <taxon>Noctuidae</taxon>
        <taxon>Plusiinae</taxon>
        <taxon>Trichoplusia</taxon>
    </lineage>
</organism>
<dbReference type="KEGG" id="tnl:113501296"/>
<dbReference type="GO" id="GO:0008080">
    <property type="term" value="F:N-acetyltransferase activity"/>
    <property type="evidence" value="ECO:0007669"/>
    <property type="project" value="TreeGrafter"/>
</dbReference>
<evidence type="ECO:0000313" key="3">
    <source>
        <dbReference type="RefSeq" id="XP_026738204.1"/>
    </source>
</evidence>
<dbReference type="PANTHER" id="PTHR20905:SF1">
    <property type="entry name" value="AT07410P-RELATED"/>
    <property type="match status" value="1"/>
</dbReference>
<dbReference type="GeneID" id="113501296"/>
<proteinExistence type="predicted"/>